<comment type="catalytic activity">
    <reaction evidence="30">
        <text>6-trans-leukotriene B4 + NADP(+) = 12-oxo-(5S)-hydroxy-(6E,8E,10E,14Z)-eicosatetraenoate + NADPH + H(+)</text>
        <dbReference type="Rhea" id="RHEA:51204"/>
        <dbReference type="ChEBI" id="CHEBI:15378"/>
        <dbReference type="ChEBI" id="CHEBI:57783"/>
        <dbReference type="ChEBI" id="CHEBI:58349"/>
        <dbReference type="ChEBI" id="CHEBI:90723"/>
        <dbReference type="ChEBI" id="CHEBI:133974"/>
    </reaction>
    <physiologicalReaction direction="left-to-right" evidence="30">
        <dbReference type="Rhea" id="RHEA:51205"/>
    </physiologicalReaction>
</comment>
<feature type="domain" description="Enoyl reductase (ER)" evidence="35">
    <location>
        <begin position="19"/>
        <end position="331"/>
    </location>
</feature>
<evidence type="ECO:0000313" key="37">
    <source>
        <dbReference type="Proteomes" id="UP001566132"/>
    </source>
</evidence>
<dbReference type="InterPro" id="IPR020843">
    <property type="entry name" value="ER"/>
</dbReference>
<evidence type="ECO:0000256" key="3">
    <source>
        <dbReference type="ARBA" id="ARBA00011852"/>
    </source>
</evidence>
<dbReference type="FunFam" id="3.40.50.720:FF:000121">
    <property type="entry name" value="Prostaglandin reductase 2"/>
    <property type="match status" value="1"/>
</dbReference>
<keyword evidence="9" id="KW-0597">Phosphoprotein</keyword>
<reference evidence="36 37" key="1">
    <citation type="submission" date="2024-05" db="EMBL/GenBank/DDBJ databases">
        <title>Genetic variation in Jamaican populations of the coffee berry borer (Hypothenemus hampei).</title>
        <authorList>
            <person name="Errbii M."/>
            <person name="Myrie A."/>
        </authorList>
    </citation>
    <scope>NUCLEOTIDE SEQUENCE [LARGE SCALE GENOMIC DNA]</scope>
    <source>
        <strain evidence="36">JA-Hopewell-2020-01-JO</strain>
        <tissue evidence="36">Whole body</tissue>
    </source>
</reference>
<dbReference type="SUPFAM" id="SSF51735">
    <property type="entry name" value="NAD(P)-binding Rossmann-fold domains"/>
    <property type="match status" value="1"/>
</dbReference>
<evidence type="ECO:0000256" key="22">
    <source>
        <dbReference type="ARBA" id="ARBA00047742"/>
    </source>
</evidence>
<comment type="catalytic activity">
    <reaction evidence="29">
        <text>20-hydroxy-leukotriene B4 + NADP(+) = 12-oxo-20-hydroxy-leukotriene B4 + NADPH + H(+)</text>
        <dbReference type="Rhea" id="RHEA:51208"/>
        <dbReference type="ChEBI" id="CHEBI:15378"/>
        <dbReference type="ChEBI" id="CHEBI:57460"/>
        <dbReference type="ChEBI" id="CHEBI:57783"/>
        <dbReference type="ChEBI" id="CHEBI:58349"/>
        <dbReference type="ChEBI" id="CHEBI:133346"/>
    </reaction>
    <physiologicalReaction direction="left-to-right" evidence="29">
        <dbReference type="Rhea" id="RHEA:51209"/>
    </physiologicalReaction>
</comment>
<evidence type="ECO:0000256" key="33">
    <source>
        <dbReference type="ARBA" id="ARBA00049179"/>
    </source>
</evidence>
<dbReference type="SMART" id="SM00829">
    <property type="entry name" value="PKS_ER"/>
    <property type="match status" value="1"/>
</dbReference>
<comment type="catalytic activity">
    <reaction evidence="27">
        <text>13,14-dihydro-15-oxo-PGF2alpha + NADP(+) = 15-oxoprostaglandin F2alpha + NADPH + H(+)</text>
        <dbReference type="Rhea" id="RHEA:50588"/>
        <dbReference type="ChEBI" id="CHEBI:15378"/>
        <dbReference type="ChEBI" id="CHEBI:57783"/>
        <dbReference type="ChEBI" id="CHEBI:58349"/>
        <dbReference type="ChEBI" id="CHEBI:133374"/>
        <dbReference type="ChEBI" id="CHEBI:133409"/>
    </reaction>
    <physiologicalReaction direction="right-to-left" evidence="27">
        <dbReference type="Rhea" id="RHEA:50590"/>
    </physiologicalReaction>
</comment>
<keyword evidence="12" id="KW-0007">Acetylation</keyword>
<evidence type="ECO:0000256" key="2">
    <source>
        <dbReference type="ARBA" id="ARBA00010460"/>
    </source>
</evidence>
<evidence type="ECO:0000256" key="4">
    <source>
        <dbReference type="ARBA" id="ARBA00011981"/>
    </source>
</evidence>
<evidence type="ECO:0000256" key="14">
    <source>
        <dbReference type="ARBA" id="ARBA00023098"/>
    </source>
</evidence>
<evidence type="ECO:0000256" key="15">
    <source>
        <dbReference type="ARBA" id="ARBA00023278"/>
    </source>
</evidence>
<comment type="catalytic activity">
    <reaction evidence="26">
        <text>nonan-2-one + NADP(+) = (3E)-nonen-2-one + NADPH + H(+)</text>
        <dbReference type="Rhea" id="RHEA:50616"/>
        <dbReference type="ChEBI" id="CHEBI:15378"/>
        <dbReference type="ChEBI" id="CHEBI:57783"/>
        <dbReference type="ChEBI" id="CHEBI:58349"/>
        <dbReference type="ChEBI" id="CHEBI:77927"/>
        <dbReference type="ChEBI" id="CHEBI:133457"/>
    </reaction>
    <physiologicalReaction direction="right-to-left" evidence="26">
        <dbReference type="Rhea" id="RHEA:50618"/>
    </physiologicalReaction>
</comment>
<evidence type="ECO:0000256" key="32">
    <source>
        <dbReference type="ARBA" id="ARBA00049070"/>
    </source>
</evidence>
<evidence type="ECO:0000256" key="8">
    <source>
        <dbReference type="ARBA" id="ARBA00022501"/>
    </source>
</evidence>
<dbReference type="GO" id="GO:0032440">
    <property type="term" value="F:2-alkenal reductase [NAD(P)H] activity"/>
    <property type="evidence" value="ECO:0007669"/>
    <property type="project" value="UniProtKB-EC"/>
</dbReference>
<dbReference type="PANTHER" id="PTHR43205:SF7">
    <property type="entry name" value="PROSTAGLANDIN REDUCTASE 1"/>
    <property type="match status" value="1"/>
</dbReference>
<evidence type="ECO:0000256" key="1">
    <source>
        <dbReference type="ARBA" id="ARBA00004496"/>
    </source>
</evidence>
<dbReference type="SUPFAM" id="SSF50129">
    <property type="entry name" value="GroES-like"/>
    <property type="match status" value="2"/>
</dbReference>
<dbReference type="GO" id="GO:0005737">
    <property type="term" value="C:cytoplasm"/>
    <property type="evidence" value="ECO:0007669"/>
    <property type="project" value="UniProtKB-SubCell"/>
</dbReference>
<sequence>MVKAKRFILVKRFVGFPKPTDLKLVEEELPPIKDGEFLAEAIYLSVDPYLRKKVSSFPVGDTMVGTQVAKIIESKNPKFPVGKHVVGQAGFGWRTHTISNGELTAEGLNSAVLIDLADLPLSLALGILGMPGYSAYFGFLEMLQPKAGEWLVISGAAGAVGNVVGQLAKIKGLKVIGIAGSDEKGKWLKKELGFDHFINYKTQDVGAELQRIVPEGVELYFDNVGGDVSTAVMNNMKTFGRITSCGSISNYNDTELKVVPLQHALVSRQLKMRGFQIVSLANRWNEAFKQNLEWIQQGKLKYRETITEGFHNMFNAFIDMLNGRNFGKAIVKV</sequence>
<comment type="catalytic activity">
    <reaction evidence="23">
        <text>leukotriene B4 + NADP(+) = 12-oxo-leukotriene B4 + NADPH + H(+)</text>
        <dbReference type="Rhea" id="RHEA:50608"/>
        <dbReference type="ChEBI" id="CHEBI:15378"/>
        <dbReference type="ChEBI" id="CHEBI:57461"/>
        <dbReference type="ChEBI" id="CHEBI:57783"/>
        <dbReference type="ChEBI" id="CHEBI:58349"/>
        <dbReference type="ChEBI" id="CHEBI:133309"/>
    </reaction>
    <physiologicalReaction direction="left-to-right" evidence="23">
        <dbReference type="Rhea" id="RHEA:50609"/>
    </physiologicalReaction>
</comment>
<dbReference type="InterPro" id="IPR014190">
    <property type="entry name" value="PTGR1"/>
</dbReference>
<dbReference type="Pfam" id="PF00107">
    <property type="entry name" value="ADH_zinc_N"/>
    <property type="match status" value="1"/>
</dbReference>
<keyword evidence="8" id="KW-0644">Prostaglandin metabolism</keyword>
<name>A0ABD1F3F1_HYPHA</name>
<dbReference type="AlphaFoldDB" id="A0ABD1F3F1"/>
<comment type="catalytic activity">
    <reaction evidence="25">
        <text>dodecanal + NADP(+) = (2E)-dodecenal + NADPH + H(+)</text>
        <dbReference type="Rhea" id="RHEA:50784"/>
        <dbReference type="ChEBI" id="CHEBI:15378"/>
        <dbReference type="ChEBI" id="CHEBI:27836"/>
        <dbReference type="ChEBI" id="CHEBI:57783"/>
        <dbReference type="ChEBI" id="CHEBI:58349"/>
        <dbReference type="ChEBI" id="CHEBI:133741"/>
    </reaction>
    <physiologicalReaction direction="right-to-left" evidence="25">
        <dbReference type="Rhea" id="RHEA:50786"/>
    </physiologicalReaction>
</comment>
<evidence type="ECO:0000256" key="7">
    <source>
        <dbReference type="ARBA" id="ARBA00022490"/>
    </source>
</evidence>
<dbReference type="EC" id="1.3.1.74" evidence="5"/>
<evidence type="ECO:0000256" key="28">
    <source>
        <dbReference type="ARBA" id="ARBA00048387"/>
    </source>
</evidence>
<evidence type="ECO:0000256" key="24">
    <source>
        <dbReference type="ARBA" id="ARBA00047878"/>
    </source>
</evidence>
<dbReference type="Gene3D" id="3.40.50.720">
    <property type="entry name" value="NAD(P)-binding Rossmann-like Domain"/>
    <property type="match status" value="1"/>
</dbReference>
<keyword evidence="7" id="KW-0963">Cytoplasm</keyword>
<evidence type="ECO:0000256" key="23">
    <source>
        <dbReference type="ARBA" id="ARBA00047871"/>
    </source>
</evidence>
<keyword evidence="37" id="KW-1185">Reference proteome</keyword>
<evidence type="ECO:0000256" key="18">
    <source>
        <dbReference type="ARBA" id="ARBA00032297"/>
    </source>
</evidence>
<comment type="catalytic activity">
    <reaction evidence="31">
        <text>(5S,12S)-dihydroxy-(6E,10E,12E,14Z)-eicosatetraenoate + NADP(+) = 12-oxo-(5S)-hydroxy-(6E,8E,10E,14Z)-eicosatetraenoate + NADPH + H(+)</text>
        <dbReference type="Rhea" id="RHEA:51212"/>
        <dbReference type="ChEBI" id="CHEBI:15378"/>
        <dbReference type="ChEBI" id="CHEBI:57783"/>
        <dbReference type="ChEBI" id="CHEBI:58349"/>
        <dbReference type="ChEBI" id="CHEBI:133974"/>
        <dbReference type="ChEBI" id="CHEBI:133975"/>
    </reaction>
    <physiologicalReaction direction="left-to-right" evidence="31">
        <dbReference type="Rhea" id="RHEA:51213"/>
    </physiologicalReaction>
</comment>
<evidence type="ECO:0000259" key="35">
    <source>
        <dbReference type="SMART" id="SM00829"/>
    </source>
</evidence>
<comment type="catalytic activity">
    <reaction evidence="24">
        <text>13,14-dihydro-15-oxo-prostaglandin F1alpha + NADP(+) = 15-oxoprostaglandin F1alpha + NADPH + H(+)</text>
        <dbReference type="Rhea" id="RHEA:50592"/>
        <dbReference type="ChEBI" id="CHEBI:15378"/>
        <dbReference type="ChEBI" id="CHEBI:57783"/>
        <dbReference type="ChEBI" id="CHEBI:58349"/>
        <dbReference type="ChEBI" id="CHEBI:79072"/>
        <dbReference type="ChEBI" id="CHEBI:133411"/>
    </reaction>
    <physiologicalReaction direction="right-to-left" evidence="24">
        <dbReference type="Rhea" id="RHEA:50594"/>
    </physiologicalReaction>
</comment>
<keyword evidence="11" id="KW-0521">NADP</keyword>
<comment type="catalytic activity">
    <reaction evidence="32">
        <text>13,14-dihydro-15-oxo-prostaglandin E1 + NADP(+) = 15-oxoprostaglandin E1 + NADPH + H(+)</text>
        <dbReference type="Rhea" id="RHEA:50584"/>
        <dbReference type="ChEBI" id="CHEBI:15378"/>
        <dbReference type="ChEBI" id="CHEBI:57401"/>
        <dbReference type="ChEBI" id="CHEBI:57783"/>
        <dbReference type="ChEBI" id="CHEBI:58349"/>
        <dbReference type="ChEBI" id="CHEBI:133408"/>
    </reaction>
    <physiologicalReaction direction="right-to-left" evidence="32">
        <dbReference type="Rhea" id="RHEA:50586"/>
    </physiologicalReaction>
</comment>
<comment type="subunit">
    <text evidence="3">Monomer or homodimer.</text>
</comment>
<dbReference type="PANTHER" id="PTHR43205">
    <property type="entry name" value="PROSTAGLANDIN REDUCTASE"/>
    <property type="match status" value="1"/>
</dbReference>
<evidence type="ECO:0000256" key="20">
    <source>
        <dbReference type="ARBA" id="ARBA00047461"/>
    </source>
</evidence>
<evidence type="ECO:0000256" key="12">
    <source>
        <dbReference type="ARBA" id="ARBA00022990"/>
    </source>
</evidence>
<evidence type="ECO:0000256" key="17">
    <source>
        <dbReference type="ARBA" id="ARBA00032255"/>
    </source>
</evidence>
<comment type="similarity">
    <text evidence="2">Belongs to the NADP-dependent oxidoreductase L4BD family.</text>
</comment>
<evidence type="ECO:0000256" key="25">
    <source>
        <dbReference type="ARBA" id="ARBA00047903"/>
    </source>
</evidence>
<comment type="catalytic activity">
    <reaction evidence="20">
        <text>octanal + NADP(+) = (2E)-octenal + NADPH + H(+)</text>
        <dbReference type="Rhea" id="RHEA:50780"/>
        <dbReference type="ChEBI" id="CHEBI:15378"/>
        <dbReference type="ChEBI" id="CHEBI:17935"/>
        <dbReference type="ChEBI" id="CHEBI:57783"/>
        <dbReference type="ChEBI" id="CHEBI:58349"/>
        <dbReference type="ChEBI" id="CHEBI:61748"/>
    </reaction>
    <physiologicalReaction direction="right-to-left" evidence="20">
        <dbReference type="Rhea" id="RHEA:50782"/>
    </physiologicalReaction>
</comment>
<keyword evidence="10" id="KW-0276">Fatty acid metabolism</keyword>
<evidence type="ECO:0000256" key="6">
    <source>
        <dbReference type="ARBA" id="ARBA00020651"/>
    </source>
</evidence>
<dbReference type="InterPro" id="IPR013149">
    <property type="entry name" value="ADH-like_C"/>
</dbReference>
<dbReference type="Proteomes" id="UP001566132">
    <property type="component" value="Unassembled WGS sequence"/>
</dbReference>
<dbReference type="Pfam" id="PF16884">
    <property type="entry name" value="ADH_N_2"/>
    <property type="match status" value="1"/>
</dbReference>
<dbReference type="Gene3D" id="3.90.180.10">
    <property type="entry name" value="Medium-chain alcohol dehydrogenases, catalytic domain"/>
    <property type="match status" value="1"/>
</dbReference>
<evidence type="ECO:0000256" key="27">
    <source>
        <dbReference type="ARBA" id="ARBA00048290"/>
    </source>
</evidence>
<evidence type="ECO:0000256" key="13">
    <source>
        <dbReference type="ARBA" id="ARBA00023002"/>
    </source>
</evidence>
<comment type="catalytic activity">
    <reaction evidence="33">
        <text>an n-alkanal + NADP(+) = an alk-2-enal + NADPH + H(+)</text>
        <dbReference type="Rhea" id="RHEA:13737"/>
        <dbReference type="ChEBI" id="CHEBI:12834"/>
        <dbReference type="ChEBI" id="CHEBI:13757"/>
        <dbReference type="ChEBI" id="CHEBI:15378"/>
        <dbReference type="ChEBI" id="CHEBI:57783"/>
        <dbReference type="ChEBI" id="CHEBI:58349"/>
        <dbReference type="EC" id="1.3.1.74"/>
    </reaction>
    <physiologicalReaction direction="right-to-left" evidence="33">
        <dbReference type="Rhea" id="RHEA:13739"/>
    </physiologicalReaction>
</comment>
<keyword evidence="14" id="KW-0443">Lipid metabolism</keyword>
<proteinExistence type="inferred from homology"/>
<evidence type="ECO:0000256" key="19">
    <source>
        <dbReference type="ARBA" id="ARBA00033119"/>
    </source>
</evidence>
<dbReference type="EC" id="1.3.1.48" evidence="4"/>
<evidence type="ECO:0000256" key="26">
    <source>
        <dbReference type="ARBA" id="ARBA00048066"/>
    </source>
</evidence>
<evidence type="ECO:0000256" key="5">
    <source>
        <dbReference type="ARBA" id="ARBA00012410"/>
    </source>
</evidence>
<comment type="catalytic activity">
    <reaction evidence="22">
        <text>pentan-2-one + NADP(+) = (E)-pent-3-en-2-one + NADPH + H(+)</text>
        <dbReference type="Rhea" id="RHEA:50788"/>
        <dbReference type="ChEBI" id="CHEBI:15378"/>
        <dbReference type="ChEBI" id="CHEBI:16472"/>
        <dbReference type="ChEBI" id="CHEBI:57783"/>
        <dbReference type="ChEBI" id="CHEBI:58349"/>
        <dbReference type="ChEBI" id="CHEBI:145276"/>
    </reaction>
    <physiologicalReaction direction="right-to-left" evidence="22">
        <dbReference type="Rhea" id="RHEA:50790"/>
    </physiologicalReaction>
</comment>
<protein>
    <recommendedName>
        <fullName evidence="6">Prostaglandin reductase 1</fullName>
        <ecNumber evidence="4">1.3.1.48</ecNumber>
        <ecNumber evidence="5">1.3.1.74</ecNumber>
    </recommendedName>
    <alternativeName>
        <fullName evidence="19">15-oxoprostaglandin 13-reductase</fullName>
    </alternativeName>
    <alternativeName>
        <fullName evidence="17">Dithiolethione-inducible gene 1 protein</fullName>
    </alternativeName>
    <alternativeName>
        <fullName evidence="16">Leukotriene B4 12-hydroxydehydrogenase</fullName>
    </alternativeName>
    <alternativeName>
        <fullName evidence="18">NAD(P)H-dependent alkenal/one oxidoreductase</fullName>
    </alternativeName>
</protein>
<evidence type="ECO:0000256" key="34">
    <source>
        <dbReference type="ARBA" id="ARBA00049368"/>
    </source>
</evidence>
<dbReference type="EMBL" id="JBDJPC010000003">
    <property type="protein sequence ID" value="KAL1509777.1"/>
    <property type="molecule type" value="Genomic_DNA"/>
</dbReference>
<dbReference type="CDD" id="cd08294">
    <property type="entry name" value="leukotriene_B4_DH_like"/>
    <property type="match status" value="1"/>
</dbReference>
<dbReference type="InterPro" id="IPR041694">
    <property type="entry name" value="ADH_N_2"/>
</dbReference>
<dbReference type="InterPro" id="IPR036291">
    <property type="entry name" value="NAD(P)-bd_dom_sf"/>
</dbReference>
<comment type="subcellular location">
    <subcellularLocation>
        <location evidence="1">Cytoplasm</location>
    </subcellularLocation>
</comment>
<dbReference type="InterPro" id="IPR011032">
    <property type="entry name" value="GroES-like_sf"/>
</dbReference>
<keyword evidence="15" id="KW-0379">Hydroxylation</keyword>
<dbReference type="InterPro" id="IPR045010">
    <property type="entry name" value="MDR_fam"/>
</dbReference>
<dbReference type="GO" id="GO:0047522">
    <property type="term" value="F:15-oxoprostaglandin 13-reductase [NAD(P)+] activity"/>
    <property type="evidence" value="ECO:0007669"/>
    <property type="project" value="UniProtKB-EC"/>
</dbReference>
<evidence type="ECO:0000256" key="21">
    <source>
        <dbReference type="ARBA" id="ARBA00047617"/>
    </source>
</evidence>
<evidence type="ECO:0000256" key="29">
    <source>
        <dbReference type="ARBA" id="ARBA00048591"/>
    </source>
</evidence>
<keyword evidence="13" id="KW-0560">Oxidoreductase</keyword>
<organism evidence="36 37">
    <name type="scientific">Hypothenemus hampei</name>
    <name type="common">Coffee berry borer</name>
    <dbReference type="NCBI Taxonomy" id="57062"/>
    <lineage>
        <taxon>Eukaryota</taxon>
        <taxon>Metazoa</taxon>
        <taxon>Ecdysozoa</taxon>
        <taxon>Arthropoda</taxon>
        <taxon>Hexapoda</taxon>
        <taxon>Insecta</taxon>
        <taxon>Pterygota</taxon>
        <taxon>Neoptera</taxon>
        <taxon>Endopterygota</taxon>
        <taxon>Coleoptera</taxon>
        <taxon>Polyphaga</taxon>
        <taxon>Cucujiformia</taxon>
        <taxon>Curculionidae</taxon>
        <taxon>Scolytinae</taxon>
        <taxon>Hypothenemus</taxon>
    </lineage>
</organism>
<evidence type="ECO:0000256" key="30">
    <source>
        <dbReference type="ARBA" id="ARBA00048953"/>
    </source>
</evidence>
<evidence type="ECO:0000256" key="16">
    <source>
        <dbReference type="ARBA" id="ARBA00031851"/>
    </source>
</evidence>
<comment type="catalytic activity">
    <reaction evidence="34">
        <text>hexanal + NADP(+) = (E)-hex-2-enal + NADPH + H(+)</text>
        <dbReference type="Rhea" id="RHEA:50776"/>
        <dbReference type="ChEBI" id="CHEBI:15378"/>
        <dbReference type="ChEBI" id="CHEBI:28913"/>
        <dbReference type="ChEBI" id="CHEBI:57783"/>
        <dbReference type="ChEBI" id="CHEBI:58349"/>
        <dbReference type="ChEBI" id="CHEBI:88528"/>
    </reaction>
    <physiologicalReaction direction="right-to-left" evidence="34">
        <dbReference type="Rhea" id="RHEA:50778"/>
    </physiologicalReaction>
</comment>
<comment type="catalytic activity">
    <reaction evidence="21">
        <text>decanal + NADP(+) = (2E)-decenal + NADPH + H(+)</text>
        <dbReference type="Rhea" id="RHEA:50612"/>
        <dbReference type="ChEBI" id="CHEBI:15378"/>
        <dbReference type="ChEBI" id="CHEBI:31457"/>
        <dbReference type="ChEBI" id="CHEBI:57783"/>
        <dbReference type="ChEBI" id="CHEBI:58349"/>
        <dbReference type="ChEBI" id="CHEBI:133455"/>
    </reaction>
    <physiologicalReaction direction="right-to-left" evidence="21">
        <dbReference type="Rhea" id="RHEA:50614"/>
    </physiologicalReaction>
</comment>
<gene>
    <name evidence="36" type="ORF">ABEB36_004462</name>
</gene>
<evidence type="ECO:0000256" key="31">
    <source>
        <dbReference type="ARBA" id="ARBA00049068"/>
    </source>
</evidence>
<comment type="catalytic activity">
    <reaction evidence="28">
        <text>4-hydroxynonanal + NADP(+) = (E)-4-hydroxynon-2-enal + NADPH + H(+)</text>
        <dbReference type="Rhea" id="RHEA:64736"/>
        <dbReference type="ChEBI" id="CHEBI:15378"/>
        <dbReference type="ChEBI" id="CHEBI:57783"/>
        <dbReference type="ChEBI" id="CHEBI:58349"/>
        <dbReference type="ChEBI" id="CHEBI:58968"/>
        <dbReference type="ChEBI" id="CHEBI:156112"/>
    </reaction>
    <physiologicalReaction direction="right-to-left" evidence="28">
        <dbReference type="Rhea" id="RHEA:64738"/>
    </physiologicalReaction>
</comment>
<evidence type="ECO:0000313" key="36">
    <source>
        <dbReference type="EMBL" id="KAL1509777.1"/>
    </source>
</evidence>
<evidence type="ECO:0000256" key="11">
    <source>
        <dbReference type="ARBA" id="ARBA00022857"/>
    </source>
</evidence>
<accession>A0ABD1F3F1</accession>
<comment type="caution">
    <text evidence="36">The sequence shown here is derived from an EMBL/GenBank/DDBJ whole genome shotgun (WGS) entry which is preliminary data.</text>
</comment>
<evidence type="ECO:0000256" key="10">
    <source>
        <dbReference type="ARBA" id="ARBA00022832"/>
    </source>
</evidence>
<evidence type="ECO:0000256" key="9">
    <source>
        <dbReference type="ARBA" id="ARBA00022553"/>
    </source>
</evidence>
<dbReference type="GO" id="GO:0006693">
    <property type="term" value="P:prostaglandin metabolic process"/>
    <property type="evidence" value="ECO:0007669"/>
    <property type="project" value="UniProtKB-KW"/>
</dbReference>